<reference evidence="1 2" key="1">
    <citation type="submission" date="2016-04" db="EMBL/GenBank/DDBJ databases">
        <title>Complete Genome Sequence of Chryseobacterium sp. IHBB 10212.</title>
        <authorList>
            <person name="Pal M."/>
            <person name="Swarnkar M.K."/>
            <person name="Kaushal K."/>
            <person name="Chhibber S."/>
            <person name="Singh A.K."/>
            <person name="Gulati A."/>
        </authorList>
    </citation>
    <scope>NUCLEOTIDE SEQUENCE [LARGE SCALE GENOMIC DNA]</scope>
    <source>
        <strain evidence="1 2">IHBB 10212</strain>
    </source>
</reference>
<proteinExistence type="predicted"/>
<name>A0A172Y186_9FLAO</name>
<evidence type="ECO:0000313" key="1">
    <source>
        <dbReference type="EMBL" id="ANF52900.1"/>
    </source>
</evidence>
<accession>A0A172Y186</accession>
<dbReference type="STRING" id="1685010.A0O34_21295"/>
<dbReference type="Proteomes" id="UP000077824">
    <property type="component" value="Chromosome"/>
</dbReference>
<dbReference type="InterPro" id="IPR008983">
    <property type="entry name" value="Tumour_necrosis_fac-like_dom"/>
</dbReference>
<evidence type="ECO:0000313" key="2">
    <source>
        <dbReference type="Proteomes" id="UP000077824"/>
    </source>
</evidence>
<organism evidence="1 2">
    <name type="scientific">Chryseobacterium glaciei</name>
    <dbReference type="NCBI Taxonomy" id="1685010"/>
    <lineage>
        <taxon>Bacteria</taxon>
        <taxon>Pseudomonadati</taxon>
        <taxon>Bacteroidota</taxon>
        <taxon>Flavobacteriia</taxon>
        <taxon>Flavobacteriales</taxon>
        <taxon>Weeksellaceae</taxon>
        <taxon>Chryseobacterium group</taxon>
        <taxon>Chryseobacterium</taxon>
    </lineage>
</organism>
<dbReference type="OrthoDB" id="933310at2"/>
<sequence>MRKIKLHFYAVVFIAGIKVHGQVGVGTASPYPSAVLDLNSSKKGLLLPRIALTSTADITTVSNPAKGLLVYATQNAGTGITAIQKDTLYKFDGTNWKAFTTREKFIANELPKIVAVGRKTTTEPCTAATTNGLFNLNVRSSTSITATGAFTAPQAGYYMFSVRIIQLMAPSPSQPFNASPYIQAQNLATYSYLYRGSGPSAQPASVLGVIYLASGASTQGFRWFLGNNTCTTDSRIQGQEVTWEYLGNPL</sequence>
<gene>
    <name evidence="1" type="ORF">A0O34_21295</name>
</gene>
<dbReference type="AlphaFoldDB" id="A0A172Y186"/>
<keyword evidence="2" id="KW-1185">Reference proteome</keyword>
<dbReference type="Gene3D" id="2.60.120.40">
    <property type="match status" value="1"/>
</dbReference>
<dbReference type="RefSeq" id="WP_066759155.1">
    <property type="nucleotide sequence ID" value="NZ_CP015199.1"/>
</dbReference>
<dbReference type="KEGG" id="chh:A0O34_21295"/>
<protein>
    <recommendedName>
        <fullName evidence="3">C1q domain-containing protein</fullName>
    </recommendedName>
</protein>
<dbReference type="EMBL" id="CP015199">
    <property type="protein sequence ID" value="ANF52900.1"/>
    <property type="molecule type" value="Genomic_DNA"/>
</dbReference>
<evidence type="ECO:0008006" key="3">
    <source>
        <dbReference type="Google" id="ProtNLM"/>
    </source>
</evidence>